<organism evidence="2 3">
    <name type="scientific">Caerostris extrusa</name>
    <name type="common">Bark spider</name>
    <name type="synonym">Caerostris bankana</name>
    <dbReference type="NCBI Taxonomy" id="172846"/>
    <lineage>
        <taxon>Eukaryota</taxon>
        <taxon>Metazoa</taxon>
        <taxon>Ecdysozoa</taxon>
        <taxon>Arthropoda</taxon>
        <taxon>Chelicerata</taxon>
        <taxon>Arachnida</taxon>
        <taxon>Araneae</taxon>
        <taxon>Araneomorphae</taxon>
        <taxon>Entelegynae</taxon>
        <taxon>Araneoidea</taxon>
        <taxon>Araneidae</taxon>
        <taxon>Caerostris</taxon>
    </lineage>
</organism>
<gene>
    <name evidence="2" type="ORF">CEXT_739631</name>
</gene>
<proteinExistence type="predicted"/>
<keyword evidence="1" id="KW-0812">Transmembrane</keyword>
<dbReference type="EMBL" id="BPLR01015169">
    <property type="protein sequence ID" value="GIY74117.1"/>
    <property type="molecule type" value="Genomic_DNA"/>
</dbReference>
<reference evidence="2 3" key="1">
    <citation type="submission" date="2021-06" db="EMBL/GenBank/DDBJ databases">
        <title>Caerostris extrusa draft genome.</title>
        <authorList>
            <person name="Kono N."/>
            <person name="Arakawa K."/>
        </authorList>
    </citation>
    <scope>NUCLEOTIDE SEQUENCE [LARGE SCALE GENOMIC DNA]</scope>
</reference>
<evidence type="ECO:0000313" key="2">
    <source>
        <dbReference type="EMBL" id="GIY74117.1"/>
    </source>
</evidence>
<name>A0AAV4VUT9_CAEEX</name>
<dbReference type="AlphaFoldDB" id="A0AAV4VUT9"/>
<keyword evidence="3" id="KW-1185">Reference proteome</keyword>
<dbReference type="Proteomes" id="UP001054945">
    <property type="component" value="Unassembled WGS sequence"/>
</dbReference>
<keyword evidence="1" id="KW-1133">Transmembrane helix</keyword>
<comment type="caution">
    <text evidence="2">The sequence shown here is derived from an EMBL/GenBank/DDBJ whole genome shotgun (WGS) entry which is preliminary data.</text>
</comment>
<protein>
    <submittedName>
        <fullName evidence="2">Uncharacterized protein</fullName>
    </submittedName>
</protein>
<evidence type="ECO:0000313" key="3">
    <source>
        <dbReference type="Proteomes" id="UP001054945"/>
    </source>
</evidence>
<keyword evidence="1" id="KW-0472">Membrane</keyword>
<sequence>MALKRNELLDFSSGQQITHLWARWNSTDIGHGPLSTVLKGHRGADGVGEGNEKKKKDNKVRDDLRVYPLAITTVFLSVEAISLTSLIANLDSKGTIVHRQRLNYSYYCELCVLEMRV</sequence>
<evidence type="ECO:0000256" key="1">
    <source>
        <dbReference type="SAM" id="Phobius"/>
    </source>
</evidence>
<feature type="transmembrane region" description="Helical" evidence="1">
    <location>
        <begin position="66"/>
        <end position="90"/>
    </location>
</feature>
<accession>A0AAV4VUT9</accession>